<keyword evidence="5 14" id="KW-0109">Calcium transport</keyword>
<evidence type="ECO:0000256" key="12">
    <source>
        <dbReference type="ARBA" id="ARBA00023128"/>
    </source>
</evidence>
<keyword evidence="7 14" id="KW-0999">Mitochondrion inner membrane</keyword>
<evidence type="ECO:0000256" key="3">
    <source>
        <dbReference type="ARBA" id="ARBA00022180"/>
    </source>
</evidence>
<dbReference type="GO" id="GO:0036444">
    <property type="term" value="P:calcium import into the mitochondrion"/>
    <property type="evidence" value="ECO:0007669"/>
    <property type="project" value="UniProtKB-UniRule"/>
</dbReference>
<reference evidence="15 16" key="1">
    <citation type="submission" date="2019-03" db="EMBL/GenBank/DDBJ databases">
        <title>An improved genome assembly of the fluke Schistosoma japonicum.</title>
        <authorList>
            <person name="Hu W."/>
            <person name="Luo F."/>
            <person name="Yin M."/>
            <person name="Mo X."/>
            <person name="Sun C."/>
            <person name="Wu Q."/>
            <person name="Zhu B."/>
            <person name="Xiang M."/>
            <person name="Wang J."/>
            <person name="Wang Y."/>
            <person name="Zhang T."/>
            <person name="Xu B."/>
            <person name="Zheng H."/>
            <person name="Feng Z."/>
        </authorList>
    </citation>
    <scope>NUCLEOTIDE SEQUENCE [LARGE SCALE GENOMIC DNA]</scope>
    <source>
        <strain evidence="15">HuSjv2</strain>
        <tissue evidence="15">Worms</tissue>
    </source>
</reference>
<dbReference type="Pfam" id="PF10161">
    <property type="entry name" value="DDDD"/>
    <property type="match status" value="1"/>
</dbReference>
<evidence type="ECO:0000256" key="5">
    <source>
        <dbReference type="ARBA" id="ARBA00022568"/>
    </source>
</evidence>
<keyword evidence="12 14" id="KW-0496">Mitochondrion</keyword>
<dbReference type="STRING" id="6182.A0A4Z2CWU7"/>
<comment type="caution">
    <text evidence="15">The sequence shown here is derived from an EMBL/GenBank/DDBJ whole genome shotgun (WGS) entry which is preliminary data.</text>
</comment>
<organism evidence="15 16">
    <name type="scientific">Schistosoma japonicum</name>
    <name type="common">Blood fluke</name>
    <dbReference type="NCBI Taxonomy" id="6182"/>
    <lineage>
        <taxon>Eukaryota</taxon>
        <taxon>Metazoa</taxon>
        <taxon>Spiralia</taxon>
        <taxon>Lophotrochozoa</taxon>
        <taxon>Platyhelminthes</taxon>
        <taxon>Trematoda</taxon>
        <taxon>Digenea</taxon>
        <taxon>Strigeidida</taxon>
        <taxon>Schistosomatoidea</taxon>
        <taxon>Schistosomatidae</taxon>
        <taxon>Schistosoma</taxon>
    </lineage>
</organism>
<evidence type="ECO:0000256" key="2">
    <source>
        <dbReference type="ARBA" id="ARBA00008958"/>
    </source>
</evidence>
<gene>
    <name evidence="15" type="ORF">EWB00_006986</name>
</gene>
<proteinExistence type="inferred from homology"/>
<keyword evidence="11 14" id="KW-0406">Ion transport</keyword>
<sequence>GNPAFYPNETKTIDKQTLDIVSLGCDCACYKMKVRLLQPVLRSMSSNAFYKGAYKESGAFYDRPQIMRFGILRSLAVGIPFIFIGSMISRTGAELLEEYDIFTPQDD</sequence>
<comment type="subunit">
    <text evidence="14">Component of the uniplex complex. Interacts (via the transmembrane region) with MCU (via the first transmembrane region); the interaction is direct.</text>
</comment>
<keyword evidence="6 14" id="KW-0812">Transmembrane</keyword>
<name>A0A4Z2CWU7_SCHJA</name>
<evidence type="ECO:0000256" key="4">
    <source>
        <dbReference type="ARBA" id="ARBA00022448"/>
    </source>
</evidence>
<comment type="function">
    <text evidence="14">Essential regulatory subunit of the mitochondrial calcium uniporter complex (uniplex), a complex that mediates calcium uptake into mitochondria.</text>
</comment>
<dbReference type="GO" id="GO:1990246">
    <property type="term" value="C:uniplex complex"/>
    <property type="evidence" value="ECO:0007669"/>
    <property type="project" value="UniProtKB-UniRule"/>
</dbReference>
<evidence type="ECO:0000256" key="11">
    <source>
        <dbReference type="ARBA" id="ARBA00023065"/>
    </source>
</evidence>
<evidence type="ECO:0000256" key="8">
    <source>
        <dbReference type="ARBA" id="ARBA00022837"/>
    </source>
</evidence>
<feature type="transmembrane region" description="Helical" evidence="14">
    <location>
        <begin position="70"/>
        <end position="88"/>
    </location>
</feature>
<evidence type="ECO:0000313" key="16">
    <source>
        <dbReference type="Proteomes" id="UP000311919"/>
    </source>
</evidence>
<dbReference type="EMBL" id="SKCS01000408">
    <property type="protein sequence ID" value="TNN08440.1"/>
    <property type="molecule type" value="Genomic_DNA"/>
</dbReference>
<dbReference type="GO" id="GO:0051560">
    <property type="term" value="P:mitochondrial calcium ion homeostasis"/>
    <property type="evidence" value="ECO:0007669"/>
    <property type="project" value="UniProtKB-UniRule"/>
</dbReference>
<evidence type="ECO:0000256" key="9">
    <source>
        <dbReference type="ARBA" id="ARBA00022946"/>
    </source>
</evidence>
<evidence type="ECO:0000256" key="14">
    <source>
        <dbReference type="RuleBase" id="RU369077"/>
    </source>
</evidence>
<comment type="subcellular location">
    <subcellularLocation>
        <location evidence="1 14">Mitochondrion inner membrane</location>
        <topology evidence="1 14">Single-pass membrane protein</topology>
    </subcellularLocation>
</comment>
<evidence type="ECO:0000256" key="1">
    <source>
        <dbReference type="ARBA" id="ARBA00004434"/>
    </source>
</evidence>
<keyword evidence="9 14" id="KW-0809">Transit peptide</keyword>
<evidence type="ECO:0000313" key="15">
    <source>
        <dbReference type="EMBL" id="TNN08440.1"/>
    </source>
</evidence>
<keyword evidence="13 14" id="KW-0472">Membrane</keyword>
<feature type="non-terminal residue" evidence="15">
    <location>
        <position position="1"/>
    </location>
</feature>
<dbReference type="PANTHER" id="PTHR33904:SF1">
    <property type="entry name" value="ESSENTIAL MCU REGULATOR, MITOCHONDRIAL"/>
    <property type="match status" value="1"/>
</dbReference>
<dbReference type="OrthoDB" id="10039145at2759"/>
<dbReference type="Proteomes" id="UP000311919">
    <property type="component" value="Unassembled WGS sequence"/>
</dbReference>
<keyword evidence="8 14" id="KW-0106">Calcium</keyword>
<accession>A0A4Z2CWU7</accession>
<keyword evidence="10 14" id="KW-1133">Transmembrane helix</keyword>
<dbReference type="PANTHER" id="PTHR33904">
    <property type="entry name" value="ESSENTIAL MCU REGULATOR, MITOCHONDRIAL"/>
    <property type="match status" value="1"/>
</dbReference>
<comment type="similarity">
    <text evidence="2 14">Belongs to the SMDT1/EMRE family.</text>
</comment>
<protein>
    <recommendedName>
        <fullName evidence="3 14">Essential MCU regulator, mitochondrial</fullName>
    </recommendedName>
    <alternativeName>
        <fullName evidence="14">Single-pass membrane protein with aspartate-rich tail 1, mitochondrial</fullName>
    </alternativeName>
</protein>
<keyword evidence="4 14" id="KW-0813">Transport</keyword>
<evidence type="ECO:0000256" key="6">
    <source>
        <dbReference type="ARBA" id="ARBA00022692"/>
    </source>
</evidence>
<evidence type="ECO:0000256" key="10">
    <source>
        <dbReference type="ARBA" id="ARBA00022989"/>
    </source>
</evidence>
<keyword evidence="16" id="KW-1185">Reference proteome</keyword>
<evidence type="ECO:0000256" key="7">
    <source>
        <dbReference type="ARBA" id="ARBA00022792"/>
    </source>
</evidence>
<dbReference type="AlphaFoldDB" id="A0A4Z2CWU7"/>
<dbReference type="InterPro" id="IPR018782">
    <property type="entry name" value="MCU_reg"/>
</dbReference>
<evidence type="ECO:0000256" key="13">
    <source>
        <dbReference type="ARBA" id="ARBA00023136"/>
    </source>
</evidence>